<name>K9WYW1_9NOST</name>
<evidence type="ECO:0000313" key="4">
    <source>
        <dbReference type="Proteomes" id="UP000010475"/>
    </source>
</evidence>
<dbReference type="NCBIfam" id="TIGR00180">
    <property type="entry name" value="parB_part"/>
    <property type="match status" value="1"/>
</dbReference>
<dbReference type="KEGG" id="csg:Cylst_2474"/>
<dbReference type="InterPro" id="IPR050336">
    <property type="entry name" value="Chromosome_partition/occlusion"/>
</dbReference>
<dbReference type="HOGENOM" id="CLU_1022041_0_0_3"/>
<keyword evidence="4" id="KW-1185">Reference proteome</keyword>
<dbReference type="InterPro" id="IPR036086">
    <property type="entry name" value="ParB/Sulfiredoxin_sf"/>
</dbReference>
<protein>
    <submittedName>
        <fullName evidence="3">ParB-like partition protein</fullName>
    </submittedName>
</protein>
<dbReference type="Proteomes" id="UP000010475">
    <property type="component" value="Chromosome"/>
</dbReference>
<evidence type="ECO:0000256" key="1">
    <source>
        <dbReference type="ARBA" id="ARBA00006295"/>
    </source>
</evidence>
<dbReference type="eggNOG" id="COG1475">
    <property type="taxonomic scope" value="Bacteria"/>
</dbReference>
<dbReference type="InterPro" id="IPR004437">
    <property type="entry name" value="ParB/RepB/Spo0J"/>
</dbReference>
<gene>
    <name evidence="3" type="ORF">Cylst_2474</name>
</gene>
<dbReference type="PANTHER" id="PTHR33375:SF1">
    <property type="entry name" value="CHROMOSOME-PARTITIONING PROTEIN PARB-RELATED"/>
    <property type="match status" value="1"/>
</dbReference>
<dbReference type="GO" id="GO:0007059">
    <property type="term" value="P:chromosome segregation"/>
    <property type="evidence" value="ECO:0007669"/>
    <property type="project" value="TreeGrafter"/>
</dbReference>
<dbReference type="SMART" id="SM00470">
    <property type="entry name" value="ParB"/>
    <property type="match status" value="1"/>
</dbReference>
<dbReference type="Gene3D" id="3.90.1530.30">
    <property type="match status" value="1"/>
</dbReference>
<dbReference type="Gene3D" id="1.10.10.2830">
    <property type="match status" value="1"/>
</dbReference>
<dbReference type="AlphaFoldDB" id="K9WYW1"/>
<dbReference type="Pfam" id="PF02195">
    <property type="entry name" value="ParB_N"/>
    <property type="match status" value="1"/>
</dbReference>
<dbReference type="GO" id="GO:0005694">
    <property type="term" value="C:chromosome"/>
    <property type="evidence" value="ECO:0007669"/>
    <property type="project" value="TreeGrafter"/>
</dbReference>
<evidence type="ECO:0000259" key="2">
    <source>
        <dbReference type="SMART" id="SM00470"/>
    </source>
</evidence>
<dbReference type="PANTHER" id="PTHR33375">
    <property type="entry name" value="CHROMOSOME-PARTITIONING PROTEIN PARB-RELATED"/>
    <property type="match status" value="1"/>
</dbReference>
<comment type="similarity">
    <text evidence="1">Belongs to the ParB family.</text>
</comment>
<dbReference type="SUPFAM" id="SSF110849">
    <property type="entry name" value="ParB/Sulfiredoxin"/>
    <property type="match status" value="1"/>
</dbReference>
<dbReference type="SUPFAM" id="SSF109709">
    <property type="entry name" value="KorB DNA-binding domain-like"/>
    <property type="match status" value="1"/>
</dbReference>
<reference evidence="3 4" key="1">
    <citation type="submission" date="2012-06" db="EMBL/GenBank/DDBJ databases">
        <title>Finished chromosome of genome of Cylindrospermum stagnale PCC 7417.</title>
        <authorList>
            <consortium name="US DOE Joint Genome Institute"/>
            <person name="Gugger M."/>
            <person name="Coursin T."/>
            <person name="Rippka R."/>
            <person name="Tandeau De Marsac N."/>
            <person name="Huntemann M."/>
            <person name="Wei C.-L."/>
            <person name="Han J."/>
            <person name="Detter J.C."/>
            <person name="Han C."/>
            <person name="Tapia R."/>
            <person name="Chen A."/>
            <person name="Kyrpides N."/>
            <person name="Mavromatis K."/>
            <person name="Markowitz V."/>
            <person name="Szeto E."/>
            <person name="Ivanova N."/>
            <person name="Pagani I."/>
            <person name="Pati A."/>
            <person name="Goodwin L."/>
            <person name="Nordberg H.P."/>
            <person name="Cantor M.N."/>
            <person name="Hua S.X."/>
            <person name="Woyke T."/>
            <person name="Kerfeld C.A."/>
        </authorList>
    </citation>
    <scope>NUCLEOTIDE SEQUENCE [LARGE SCALE GENOMIC DNA]</scope>
    <source>
        <strain evidence="3 4">PCC 7417</strain>
    </source>
</reference>
<dbReference type="RefSeq" id="WP_015207941.1">
    <property type="nucleotide sequence ID" value="NC_019757.1"/>
</dbReference>
<dbReference type="OrthoDB" id="9800801at2"/>
<dbReference type="InterPro" id="IPR003115">
    <property type="entry name" value="ParB_N"/>
</dbReference>
<proteinExistence type="inferred from homology"/>
<sequence>MTITENSEVKEIPLDAIDIGLSQVRTSDVNEGIQELAASIEKIGLLEPIVVFRKADGRYEVVTGQRRFLAHQHLEYETIRATILSKPVEPGFAKAISLTENMVRQNLSTQDYIDACTELYREYGSIKKISEVLGLPRAKVSQYVKYEQLIEPLKQKVESGLKLDVALRAQKAATDSSSQNVNEEAAIAYAEEMQKMSGVQQRQLEKVAIQEPSIPPEEAIKKSRRQQQINLRIVVGDNLYDAINQFTQDEKIDQNNAVITLLEAALSERGYL</sequence>
<feature type="domain" description="ParB-like N-terminal" evidence="2">
    <location>
        <begin position="10"/>
        <end position="102"/>
    </location>
</feature>
<accession>K9WYW1</accession>
<organism evidence="3 4">
    <name type="scientific">Cylindrospermum stagnale PCC 7417</name>
    <dbReference type="NCBI Taxonomy" id="56107"/>
    <lineage>
        <taxon>Bacteria</taxon>
        <taxon>Bacillati</taxon>
        <taxon>Cyanobacteriota</taxon>
        <taxon>Cyanophyceae</taxon>
        <taxon>Nostocales</taxon>
        <taxon>Nostocaceae</taxon>
        <taxon>Cylindrospermum</taxon>
    </lineage>
</organism>
<evidence type="ECO:0000313" key="3">
    <source>
        <dbReference type="EMBL" id="AFZ24687.1"/>
    </source>
</evidence>
<dbReference type="GO" id="GO:0003677">
    <property type="term" value="F:DNA binding"/>
    <property type="evidence" value="ECO:0007669"/>
    <property type="project" value="InterPro"/>
</dbReference>
<dbReference type="STRING" id="56107.Cylst_2474"/>
<dbReference type="EMBL" id="CP003642">
    <property type="protein sequence ID" value="AFZ24687.1"/>
    <property type="molecule type" value="Genomic_DNA"/>
</dbReference>